<dbReference type="Proteomes" id="UP000051660">
    <property type="component" value="Unassembled WGS sequence"/>
</dbReference>
<reference evidence="1 2" key="1">
    <citation type="submission" date="2014-03" db="EMBL/GenBank/DDBJ databases">
        <title>Bradyrhizobium valentinum sp. nov., isolated from effective nodules of Lupinus mariae-josephae, a lupine endemic of basic-lime soils in Eastern Spain.</title>
        <authorList>
            <person name="Duran D."/>
            <person name="Rey L."/>
            <person name="Navarro A."/>
            <person name="Busquets A."/>
            <person name="Imperial J."/>
            <person name="Ruiz-Argueso T."/>
        </authorList>
    </citation>
    <scope>NUCLEOTIDE SEQUENCE [LARGE SCALE GENOMIC DNA]</scope>
    <source>
        <strain evidence="1 2">CCBAU 23086</strain>
    </source>
</reference>
<evidence type="ECO:0000313" key="2">
    <source>
        <dbReference type="Proteomes" id="UP000051660"/>
    </source>
</evidence>
<comment type="caution">
    <text evidence="1">The sequence shown here is derived from an EMBL/GenBank/DDBJ whole genome shotgun (WGS) entry which is preliminary data.</text>
</comment>
<accession>A0A0R3N951</accession>
<evidence type="ECO:0008006" key="3">
    <source>
        <dbReference type="Google" id="ProtNLM"/>
    </source>
</evidence>
<gene>
    <name evidence="1" type="ORF">CQ14_03340</name>
</gene>
<name>A0A0R3N951_9BRAD</name>
<dbReference type="AlphaFoldDB" id="A0A0R3N951"/>
<dbReference type="SUPFAM" id="SSF53474">
    <property type="entry name" value="alpha/beta-Hydrolases"/>
    <property type="match status" value="1"/>
</dbReference>
<dbReference type="Gene3D" id="3.40.50.1820">
    <property type="entry name" value="alpha/beta hydrolase"/>
    <property type="match status" value="1"/>
</dbReference>
<evidence type="ECO:0000313" key="1">
    <source>
        <dbReference type="EMBL" id="KRR26525.1"/>
    </source>
</evidence>
<proteinExistence type="predicted"/>
<organism evidence="1 2">
    <name type="scientific">Bradyrhizobium lablabi</name>
    <dbReference type="NCBI Taxonomy" id="722472"/>
    <lineage>
        <taxon>Bacteria</taxon>
        <taxon>Pseudomonadati</taxon>
        <taxon>Pseudomonadota</taxon>
        <taxon>Alphaproteobacteria</taxon>
        <taxon>Hyphomicrobiales</taxon>
        <taxon>Nitrobacteraceae</taxon>
        <taxon>Bradyrhizobium</taxon>
    </lineage>
</organism>
<dbReference type="EMBL" id="LLYB01000046">
    <property type="protein sequence ID" value="KRR26525.1"/>
    <property type="molecule type" value="Genomic_DNA"/>
</dbReference>
<protein>
    <recommendedName>
        <fullName evidence="3">Prolyl oligopeptidase family protein</fullName>
    </recommendedName>
</protein>
<dbReference type="InterPro" id="IPR029058">
    <property type="entry name" value="AB_hydrolase_fold"/>
</dbReference>
<sequence>MRVEVDGKPDVLAFYGAAPEGAPADPLIFLRGDAVEKRNNEVVANEWYVATTAYDVQALTEQLSATFVRPYIHLARPGIPGSSGHHLDRRRPREIALVDAALTRLKAHFGWRRINLVGQSGGGHLVAALIARRADIGCAVISSGNTAVAQRNRESGWTADITGHTDFIDPIDHVAEVARHPPEKIIVLTDPHDQRVSATIQTAYVEALRRVDVTVDHRFLPASGKLRHDLQLPGILAAFTWLANDCQT</sequence>